<evidence type="ECO:0000313" key="3">
    <source>
        <dbReference type="Proteomes" id="UP000053611"/>
    </source>
</evidence>
<proteinExistence type="predicted"/>
<name>A0A0J0XCX5_9TREE</name>
<feature type="region of interest" description="Disordered" evidence="1">
    <location>
        <begin position="52"/>
        <end position="132"/>
    </location>
</feature>
<feature type="compositionally biased region" description="Pro residues" evidence="1">
    <location>
        <begin position="155"/>
        <end position="164"/>
    </location>
</feature>
<evidence type="ECO:0000256" key="1">
    <source>
        <dbReference type="SAM" id="MobiDB-lite"/>
    </source>
</evidence>
<feature type="compositionally biased region" description="Low complexity" evidence="1">
    <location>
        <begin position="72"/>
        <end position="90"/>
    </location>
</feature>
<sequence length="223" mass="23464">MANLRPRTSILKRPGGVGVLSSVNDRGTMAGYGWVRLDTDDRASFESTYEYADSTNPPTYGEASHGGARTWTGPSDSSGASGGASTPAPGEGDATAFRVHGTIRNSGGFRKVRGARADAQSASQPGSERGHVLKLRLDPVLTNRAAPLSAGSPSTPTPQSPPTPRASHMSHMPSFRGGELHRYDTFGRRREDTPSTLFDVDDATVQTAIAGQRAGSAWAPTRV</sequence>
<reference evidence="2 3" key="1">
    <citation type="submission" date="2015-03" db="EMBL/GenBank/DDBJ databases">
        <title>Genomics and transcriptomics of the oil-accumulating basidiomycete yeast T. oleaginosus allow insights into substrate utilization and the diverse evolutionary trajectories of mating systems in fungi.</title>
        <authorList>
            <consortium name="DOE Joint Genome Institute"/>
            <person name="Kourist R."/>
            <person name="Kracht O."/>
            <person name="Bracharz F."/>
            <person name="Lipzen A."/>
            <person name="Nolan M."/>
            <person name="Ohm R."/>
            <person name="Grigoriev I."/>
            <person name="Sun S."/>
            <person name="Heitman J."/>
            <person name="Bruck T."/>
            <person name="Nowrousian M."/>
        </authorList>
    </citation>
    <scope>NUCLEOTIDE SEQUENCE [LARGE SCALE GENOMIC DNA]</scope>
    <source>
        <strain evidence="2 3">IBC0246</strain>
    </source>
</reference>
<organism evidence="2 3">
    <name type="scientific">Cutaneotrichosporon oleaginosum</name>
    <dbReference type="NCBI Taxonomy" id="879819"/>
    <lineage>
        <taxon>Eukaryota</taxon>
        <taxon>Fungi</taxon>
        <taxon>Dikarya</taxon>
        <taxon>Basidiomycota</taxon>
        <taxon>Agaricomycotina</taxon>
        <taxon>Tremellomycetes</taxon>
        <taxon>Trichosporonales</taxon>
        <taxon>Trichosporonaceae</taxon>
        <taxon>Cutaneotrichosporon</taxon>
    </lineage>
</organism>
<protein>
    <submittedName>
        <fullName evidence="2">Uncharacterized protein</fullName>
    </submittedName>
</protein>
<keyword evidence="3" id="KW-1185">Reference proteome</keyword>
<gene>
    <name evidence="2" type="ORF">CC85DRAFT_289039</name>
</gene>
<dbReference type="AlphaFoldDB" id="A0A0J0XCX5"/>
<dbReference type="GeneID" id="28985084"/>
<evidence type="ECO:0000313" key="2">
    <source>
        <dbReference type="EMBL" id="KLT38912.1"/>
    </source>
</evidence>
<feature type="region of interest" description="Disordered" evidence="1">
    <location>
        <begin position="145"/>
        <end position="177"/>
    </location>
</feature>
<dbReference type="RefSeq" id="XP_018275403.1">
    <property type="nucleotide sequence ID" value="XM_018424481.1"/>
</dbReference>
<accession>A0A0J0XCX5</accession>
<dbReference type="Proteomes" id="UP000053611">
    <property type="component" value="Unassembled WGS sequence"/>
</dbReference>
<dbReference type="EMBL" id="KQ087277">
    <property type="protein sequence ID" value="KLT38912.1"/>
    <property type="molecule type" value="Genomic_DNA"/>
</dbReference>